<proteinExistence type="predicted"/>
<dbReference type="AlphaFoldDB" id="A0A451FMP5"/>
<keyword evidence="4" id="KW-0548">Nucleotidyltransferase</keyword>
<evidence type="ECO:0000313" key="4">
    <source>
        <dbReference type="EMBL" id="QAA11684.1"/>
    </source>
</evidence>
<organism evidence="4">
    <name type="scientific">Eustigmatophyceae sp. Mont 10/10-1w</name>
    <dbReference type="NCBI Taxonomy" id="2506145"/>
    <lineage>
        <taxon>Eukaryota</taxon>
        <taxon>Sar</taxon>
        <taxon>Stramenopiles</taxon>
        <taxon>Ochrophyta</taxon>
        <taxon>Eustigmatophyceae</taxon>
    </lineage>
</organism>
<sequence>MTKLTIKSDKRLKIELQKRSTDNRTGHIAFQFQIGPFKKSMASTIGSALRRTLLSLSETVSITSAFGNLYNGNSLREDLFELSLNLQKVTIKSSFFPYMGVARIRKKGPAIITAQDILVQEGLKIVNPYQYICTLNESYTLDLSIIISSPTMNQGINQINPINPLDFTQTNYFQEQENKIKVPKNLLKILFPKGDSSEIVLDNNREELTKDDNLLSAKKVSSPGPIINKTSKKLENGKFLSDESNKNDLTFKSQNVPIDIILVDPIYSSIQSCSFEVTQTTKSSVSEYEKLVEYGITDTDEFLQFVLVSRGAIEPVEAIQFAANELRNDLIIFDTLPHLFASENNLFLNVEKTTFKTKMTKIRSNISQIYINEIIKNFDIRHLSLPPKLELFLRRQGFVSLENLISIPVSFFKNIGLTQDEFKTIESSIKNFGLYLINSKKINWDLIPSSLGSKKF</sequence>
<keyword evidence="4" id="KW-0808">Transferase</keyword>
<evidence type="ECO:0000259" key="3">
    <source>
        <dbReference type="Pfam" id="PF01193"/>
    </source>
</evidence>
<evidence type="ECO:0000256" key="2">
    <source>
        <dbReference type="ARBA" id="ARBA00023163"/>
    </source>
</evidence>
<feature type="domain" description="DNA-directed RNA polymerase RpoA/D/Rpb3-type" evidence="3">
    <location>
        <begin position="43"/>
        <end position="329"/>
    </location>
</feature>
<dbReference type="EMBL" id="MK281455">
    <property type="protein sequence ID" value="QAA11684.1"/>
    <property type="molecule type" value="Genomic_DNA"/>
</dbReference>
<dbReference type="GeneID" id="38947822"/>
<dbReference type="InterPro" id="IPR036603">
    <property type="entry name" value="RBP11-like"/>
</dbReference>
<dbReference type="Gene3D" id="3.30.1360.10">
    <property type="entry name" value="RNA polymerase, RBP11-like subunit"/>
    <property type="match status" value="2"/>
</dbReference>
<dbReference type="GO" id="GO:0003899">
    <property type="term" value="F:DNA-directed RNA polymerase activity"/>
    <property type="evidence" value="ECO:0007669"/>
    <property type="project" value="UniProtKB-EC"/>
</dbReference>
<dbReference type="GO" id="GO:0006351">
    <property type="term" value="P:DNA-templated transcription"/>
    <property type="evidence" value="ECO:0007669"/>
    <property type="project" value="InterPro"/>
</dbReference>
<reference evidence="4" key="1">
    <citation type="journal article" date="2019" name="Genome Biol. Evol.">
        <title>Plastid Genomes and Proteins Illuminate the Evolution of Eustigmatophyte Algae and Their Bacterial Endosymbionts.</title>
        <authorList>
            <person name="Sevcikova T."/>
            <person name="Yurchenko T."/>
            <person name="Fawley K.P."/>
            <person name="Amaral R."/>
            <person name="Strnad H."/>
            <person name="Santos L.M."/>
            <person name="Fawley M.W."/>
            <person name="Elias M."/>
        </authorList>
    </citation>
    <scope>NUCLEOTIDE SEQUENCE</scope>
</reference>
<dbReference type="Gene3D" id="2.170.120.12">
    <property type="entry name" value="DNA-directed RNA polymerase, insert domain"/>
    <property type="match status" value="1"/>
</dbReference>
<gene>
    <name evidence="4" type="primary">rpoA</name>
</gene>
<evidence type="ECO:0000256" key="1">
    <source>
        <dbReference type="ARBA" id="ARBA00022478"/>
    </source>
</evidence>
<dbReference type="GO" id="GO:0000428">
    <property type="term" value="C:DNA-directed RNA polymerase complex"/>
    <property type="evidence" value="ECO:0007669"/>
    <property type="project" value="UniProtKB-KW"/>
</dbReference>
<accession>A0A451FMP5</accession>
<keyword evidence="1" id="KW-0240">DNA-directed RNA polymerase</keyword>
<dbReference type="RefSeq" id="YP_009550749.1">
    <property type="nucleotide sequence ID" value="NC_040297.1"/>
</dbReference>
<dbReference type="GO" id="GO:0046983">
    <property type="term" value="F:protein dimerization activity"/>
    <property type="evidence" value="ECO:0007669"/>
    <property type="project" value="InterPro"/>
</dbReference>
<dbReference type="SUPFAM" id="SSF55257">
    <property type="entry name" value="RBP11-like subunits of RNA polymerase"/>
    <property type="match status" value="1"/>
</dbReference>
<dbReference type="SUPFAM" id="SSF56553">
    <property type="entry name" value="Insert subdomain of RNA polymerase alpha subunit"/>
    <property type="match status" value="1"/>
</dbReference>
<dbReference type="InterPro" id="IPR036643">
    <property type="entry name" value="RNApol_insert_sf"/>
</dbReference>
<name>A0A451FMP5_9STRA</name>
<geneLocation type="plastid" evidence="4"/>
<keyword evidence="2" id="KW-0804">Transcription</keyword>
<dbReference type="EC" id="2.7.7.6" evidence="4"/>
<dbReference type="InterPro" id="IPR011263">
    <property type="entry name" value="DNA-dir_RNA_pol_RpoA/D/Rpb3"/>
</dbReference>
<protein>
    <submittedName>
        <fullName evidence="4">RNA polymerase subunit alpha</fullName>
        <ecNumber evidence="4">2.7.7.6</ecNumber>
    </submittedName>
</protein>
<dbReference type="Pfam" id="PF01193">
    <property type="entry name" value="RNA_pol_L"/>
    <property type="match status" value="1"/>
</dbReference>
<keyword evidence="4" id="KW-0934">Plastid</keyword>